<comment type="caution">
    <text evidence="1">The sequence shown here is derived from an EMBL/GenBank/DDBJ whole genome shotgun (WGS) entry which is preliminary data.</text>
</comment>
<organism evidence="1 2">
    <name type="scientific">Dawidia cretensis</name>
    <dbReference type="NCBI Taxonomy" id="2782350"/>
    <lineage>
        <taxon>Bacteria</taxon>
        <taxon>Pseudomonadati</taxon>
        <taxon>Bacteroidota</taxon>
        <taxon>Cytophagia</taxon>
        <taxon>Cytophagales</taxon>
        <taxon>Chryseotaleaceae</taxon>
        <taxon>Dawidia</taxon>
    </lineage>
</organism>
<evidence type="ECO:0000313" key="2">
    <source>
        <dbReference type="Proteomes" id="UP001319080"/>
    </source>
</evidence>
<keyword evidence="2" id="KW-1185">Reference proteome</keyword>
<proteinExistence type="predicted"/>
<protein>
    <submittedName>
        <fullName evidence="1">Uncharacterized protein</fullName>
    </submittedName>
</protein>
<dbReference type="Proteomes" id="UP001319080">
    <property type="component" value="Unassembled WGS sequence"/>
</dbReference>
<reference evidence="1 2" key="1">
    <citation type="submission" date="2021-05" db="EMBL/GenBank/DDBJ databases">
        <title>A Polyphasic approach of four new species of the genus Ohtaekwangia: Ohtaekwangia histidinii sp. nov., Ohtaekwangia cretensis sp. nov., Ohtaekwangia indiensis sp. nov., Ohtaekwangia reichenbachii sp. nov. from diverse environment.</title>
        <authorList>
            <person name="Octaviana S."/>
        </authorList>
    </citation>
    <scope>NUCLEOTIDE SEQUENCE [LARGE SCALE GENOMIC DNA]</scope>
    <source>
        <strain evidence="1 2">PWU5</strain>
    </source>
</reference>
<name>A0AAP2DWD3_9BACT</name>
<dbReference type="EMBL" id="JAHESE010000001">
    <property type="protein sequence ID" value="MBT1707252.1"/>
    <property type="molecule type" value="Genomic_DNA"/>
</dbReference>
<dbReference type="AlphaFoldDB" id="A0AAP2DWD3"/>
<sequence length="112" mass="13069">MSYDLPNRKYAPLWSKYRPVILKMMIDSLQEPQQYQLMRHEFQALDEGKKKSIGFSLQVFKNKALNDIKSSEVAQDLLHMLLQSRKGIELMDSNTFEISLDRQLILHVSKAA</sequence>
<dbReference type="RefSeq" id="WP_254082827.1">
    <property type="nucleotide sequence ID" value="NZ_JAHESE010000001.1"/>
</dbReference>
<gene>
    <name evidence="1" type="ORF">KK062_03420</name>
</gene>
<accession>A0AAP2DWD3</accession>
<evidence type="ECO:0000313" key="1">
    <source>
        <dbReference type="EMBL" id="MBT1707252.1"/>
    </source>
</evidence>